<evidence type="ECO:0008006" key="3">
    <source>
        <dbReference type="Google" id="ProtNLM"/>
    </source>
</evidence>
<dbReference type="AlphaFoldDB" id="A0A1N6XQ10"/>
<dbReference type="EMBL" id="FTMP01000014">
    <property type="protein sequence ID" value="SIR04455.1"/>
    <property type="molecule type" value="Genomic_DNA"/>
</dbReference>
<evidence type="ECO:0000313" key="2">
    <source>
        <dbReference type="Proteomes" id="UP000185841"/>
    </source>
</evidence>
<gene>
    <name evidence="1" type="ORF">SAMN05878282_11420</name>
</gene>
<name>A0A1N6XQ10_AQUAC</name>
<protein>
    <recommendedName>
        <fullName evidence="3">AAA+ ATPase domain-containing protein</fullName>
    </recommendedName>
</protein>
<dbReference type="Gene3D" id="3.40.50.300">
    <property type="entry name" value="P-loop containing nucleotide triphosphate hydrolases"/>
    <property type="match status" value="1"/>
</dbReference>
<evidence type="ECO:0000313" key="1">
    <source>
        <dbReference type="EMBL" id="SIR04455.1"/>
    </source>
</evidence>
<sequence length="229" mass="24581">MFGPHRSGKTTFLIQDLVPALEEGGALVIYVNLCCSPQRSSKDMVLDAIREALSNRGSEAPGAKLDIGLKNLGIAGGATIAEVLKSQVDQAKADLVLIIDEVQEAASTLEGQQMLLALKAARDAINTRLVTPGHFLLIGVCSNQAASIEMTTAENQAFAGAANMPYPFLERDYVEFLLERLQQEGHCNLPTVEIAEQLFRAANSNPDELTRALVQLQRSVTTGSSSDDL</sequence>
<dbReference type="Proteomes" id="UP000185841">
    <property type="component" value="Unassembled WGS sequence"/>
</dbReference>
<proteinExistence type="predicted"/>
<accession>A0A1N6XQ10</accession>
<reference evidence="1 2" key="1">
    <citation type="submission" date="2017-01" db="EMBL/GenBank/DDBJ databases">
        <authorList>
            <person name="Mah S.A."/>
            <person name="Swanson W.J."/>
            <person name="Moy G.W."/>
            <person name="Vacquier V.D."/>
        </authorList>
    </citation>
    <scope>NUCLEOTIDE SEQUENCE [LARGE SCALE GENOMIC DNA]</scope>
    <source>
        <strain evidence="1 2">RU36E</strain>
    </source>
</reference>
<organism evidence="1 2">
    <name type="scientific">Aquipseudomonas alcaligenes</name>
    <name type="common">Pseudomonas alcaligenes</name>
    <dbReference type="NCBI Taxonomy" id="43263"/>
    <lineage>
        <taxon>Bacteria</taxon>
        <taxon>Pseudomonadati</taxon>
        <taxon>Pseudomonadota</taxon>
        <taxon>Gammaproteobacteria</taxon>
        <taxon>Pseudomonadales</taxon>
        <taxon>Pseudomonadaceae</taxon>
        <taxon>Aquipseudomonas</taxon>
    </lineage>
</organism>
<dbReference type="SUPFAM" id="SSF52540">
    <property type="entry name" value="P-loop containing nucleoside triphosphate hydrolases"/>
    <property type="match status" value="1"/>
</dbReference>
<dbReference type="InterPro" id="IPR027417">
    <property type="entry name" value="P-loop_NTPase"/>
</dbReference>